<evidence type="ECO:0000313" key="1">
    <source>
        <dbReference type="EMBL" id="KAH8099643.1"/>
    </source>
</evidence>
<gene>
    <name evidence="1" type="ORF">BXZ70DRAFT_240320</name>
</gene>
<dbReference type="AlphaFoldDB" id="A0A8K0UMU9"/>
<name>A0A8K0UMU9_9AGAR</name>
<evidence type="ECO:0000313" key="2">
    <source>
        <dbReference type="Proteomes" id="UP000813824"/>
    </source>
</evidence>
<organism evidence="1 2">
    <name type="scientific">Cristinia sonorae</name>
    <dbReference type="NCBI Taxonomy" id="1940300"/>
    <lineage>
        <taxon>Eukaryota</taxon>
        <taxon>Fungi</taxon>
        <taxon>Dikarya</taxon>
        <taxon>Basidiomycota</taxon>
        <taxon>Agaricomycotina</taxon>
        <taxon>Agaricomycetes</taxon>
        <taxon>Agaricomycetidae</taxon>
        <taxon>Agaricales</taxon>
        <taxon>Pleurotineae</taxon>
        <taxon>Stephanosporaceae</taxon>
        <taxon>Cristinia</taxon>
    </lineage>
</organism>
<dbReference type="Proteomes" id="UP000813824">
    <property type="component" value="Unassembled WGS sequence"/>
</dbReference>
<comment type="caution">
    <text evidence="1">The sequence shown here is derived from an EMBL/GenBank/DDBJ whole genome shotgun (WGS) entry which is preliminary data.</text>
</comment>
<dbReference type="SUPFAM" id="SSF51735">
    <property type="entry name" value="NAD(P)-binding Rossmann-fold domains"/>
    <property type="match status" value="1"/>
</dbReference>
<sequence length="279" mass="30355">MNIYALGASRNIGYFASLRLLAKGARITFLLRSPAGLENDQAIRPYVESGHAIIVKGDAFVAEDVKKGWAVAQDNGALTVDLILFTVGGAPKFKLGKGFYIDPPNLVTKCLLNVISTYSTSESSPHPPKLITISSIGLTPESHRNLPLLLKPLYSLLLPAAHEDKLGSERVVAHASGKPWPISYPEPKQGIMPDGWKETLSGGGASTAWTETVILRPALLMDGDCKADTARPGKLPYRLSEKDLGNGYSVNRKDVAHFIAEVLLEDWEKWSGKSWNMAY</sequence>
<dbReference type="InterPro" id="IPR036291">
    <property type="entry name" value="NAD(P)-bd_dom_sf"/>
</dbReference>
<dbReference type="EMBL" id="JAEVFJ010000019">
    <property type="protein sequence ID" value="KAH8099643.1"/>
    <property type="molecule type" value="Genomic_DNA"/>
</dbReference>
<keyword evidence="2" id="KW-1185">Reference proteome</keyword>
<dbReference type="Gene3D" id="3.40.50.720">
    <property type="entry name" value="NAD(P)-binding Rossmann-like Domain"/>
    <property type="match status" value="1"/>
</dbReference>
<protein>
    <recommendedName>
        <fullName evidence="3">NAD(P)-binding domain-containing protein</fullName>
    </recommendedName>
</protein>
<evidence type="ECO:0008006" key="3">
    <source>
        <dbReference type="Google" id="ProtNLM"/>
    </source>
</evidence>
<proteinExistence type="predicted"/>
<reference evidence="1" key="1">
    <citation type="journal article" date="2021" name="New Phytol.">
        <title>Evolutionary innovations through gain and loss of genes in the ectomycorrhizal Boletales.</title>
        <authorList>
            <person name="Wu G."/>
            <person name="Miyauchi S."/>
            <person name="Morin E."/>
            <person name="Kuo A."/>
            <person name="Drula E."/>
            <person name="Varga T."/>
            <person name="Kohler A."/>
            <person name="Feng B."/>
            <person name="Cao Y."/>
            <person name="Lipzen A."/>
            <person name="Daum C."/>
            <person name="Hundley H."/>
            <person name="Pangilinan J."/>
            <person name="Johnson J."/>
            <person name="Barry K."/>
            <person name="LaButti K."/>
            <person name="Ng V."/>
            <person name="Ahrendt S."/>
            <person name="Min B."/>
            <person name="Choi I.G."/>
            <person name="Park H."/>
            <person name="Plett J.M."/>
            <person name="Magnuson J."/>
            <person name="Spatafora J.W."/>
            <person name="Nagy L.G."/>
            <person name="Henrissat B."/>
            <person name="Grigoriev I.V."/>
            <person name="Yang Z.L."/>
            <person name="Xu J."/>
            <person name="Martin F.M."/>
        </authorList>
    </citation>
    <scope>NUCLEOTIDE SEQUENCE</scope>
    <source>
        <strain evidence="1">KKN 215</strain>
    </source>
</reference>
<dbReference type="OrthoDB" id="63935at2759"/>
<accession>A0A8K0UMU9</accession>